<protein>
    <submittedName>
        <fullName evidence="1">Uncharacterized protein</fullName>
    </submittedName>
</protein>
<sequence length="18" mass="2147">MRKEKNTKESISEPNENL</sequence>
<evidence type="ECO:0000313" key="1">
    <source>
        <dbReference type="EMBL" id="MBX56710.1"/>
    </source>
</evidence>
<organism evidence="1">
    <name type="scientific">Rhizophora mucronata</name>
    <name type="common">Asiatic mangrove</name>
    <dbReference type="NCBI Taxonomy" id="61149"/>
    <lineage>
        <taxon>Eukaryota</taxon>
        <taxon>Viridiplantae</taxon>
        <taxon>Streptophyta</taxon>
        <taxon>Embryophyta</taxon>
        <taxon>Tracheophyta</taxon>
        <taxon>Spermatophyta</taxon>
        <taxon>Magnoliopsida</taxon>
        <taxon>eudicotyledons</taxon>
        <taxon>Gunneridae</taxon>
        <taxon>Pentapetalae</taxon>
        <taxon>rosids</taxon>
        <taxon>fabids</taxon>
        <taxon>Malpighiales</taxon>
        <taxon>Rhizophoraceae</taxon>
        <taxon>Rhizophora</taxon>
    </lineage>
</organism>
<accession>A0A2P2PPN7</accession>
<proteinExistence type="predicted"/>
<dbReference type="AlphaFoldDB" id="A0A2P2PPN7"/>
<dbReference type="EMBL" id="GGEC01076226">
    <property type="protein sequence ID" value="MBX56710.1"/>
    <property type="molecule type" value="Transcribed_RNA"/>
</dbReference>
<name>A0A2P2PPN7_RHIMU</name>
<reference evidence="1" key="1">
    <citation type="submission" date="2018-02" db="EMBL/GenBank/DDBJ databases">
        <title>Rhizophora mucronata_Transcriptome.</title>
        <authorList>
            <person name="Meera S.P."/>
            <person name="Sreeshan A."/>
            <person name="Augustine A."/>
        </authorList>
    </citation>
    <scope>NUCLEOTIDE SEQUENCE</scope>
    <source>
        <tissue evidence="1">Leaf</tissue>
    </source>
</reference>